<dbReference type="PANTHER" id="PTHR43312:SF1">
    <property type="entry name" value="NADP-DEPENDENT OXIDOREDUCTASE DOMAIN-CONTAINING PROTEIN"/>
    <property type="match status" value="1"/>
</dbReference>
<evidence type="ECO:0000259" key="1">
    <source>
        <dbReference type="Pfam" id="PF00248"/>
    </source>
</evidence>
<protein>
    <submittedName>
        <fullName evidence="2">Aldo/keto reductase</fullName>
    </submittedName>
</protein>
<feature type="domain" description="NADP-dependent oxidoreductase" evidence="1">
    <location>
        <begin position="20"/>
        <end position="290"/>
    </location>
</feature>
<dbReference type="PANTHER" id="PTHR43312">
    <property type="entry name" value="D-THREO-ALDOSE 1-DEHYDROGENASE"/>
    <property type="match status" value="1"/>
</dbReference>
<sequence length="301" mass="32774">MVRPMEQREFGETGLRVSVLGLGAGQLGAGSLSEDQAGTLLNRALDLGITLVDTARGYGLSEERIGRHLAHRRDDFILSSKGGYGAEGAEDWTPQAIRLGIEQALRRLRVDWIDIFHLHSCPLETLHRDELLAALDDARQSGLIRVAAYSGENEALAFAAQSGRFGSLETSVNLADQWSRHSVLPTATGRGLGVIAKRPIANAAWRFQERPVGEYAETYWERLGVLDLNAVRQGAGLEWDEFALRFAAFVPGVHSAIVGTASVANLERNVRLVEGGPLPLDVLTHVEAAWDRHGRGWGGEV</sequence>
<dbReference type="InterPro" id="IPR023210">
    <property type="entry name" value="NADP_OxRdtase_dom"/>
</dbReference>
<dbReference type="Proteomes" id="UP000236379">
    <property type="component" value="Unassembled WGS sequence"/>
</dbReference>
<comment type="caution">
    <text evidence="2">The sequence shown here is derived from an EMBL/GenBank/DDBJ whole genome shotgun (WGS) entry which is preliminary data.</text>
</comment>
<keyword evidence="3" id="KW-1185">Reference proteome</keyword>
<dbReference type="Gene3D" id="3.20.20.100">
    <property type="entry name" value="NADP-dependent oxidoreductase domain"/>
    <property type="match status" value="1"/>
</dbReference>
<dbReference type="InterPro" id="IPR053135">
    <property type="entry name" value="AKR2_Oxidoreductase"/>
</dbReference>
<gene>
    <name evidence="2" type="ORF">CVO96_10270</name>
</gene>
<dbReference type="OrthoDB" id="9773828at2"/>
<evidence type="ECO:0000313" key="2">
    <source>
        <dbReference type="EMBL" id="PNY81709.1"/>
    </source>
</evidence>
<dbReference type="EMBL" id="PPPD01000001">
    <property type="protein sequence ID" value="PNY81709.1"/>
    <property type="molecule type" value="Genomic_DNA"/>
</dbReference>
<reference evidence="2 3" key="1">
    <citation type="submission" date="2018-01" db="EMBL/GenBank/DDBJ databases">
        <title>Deinococcus koreensis sp. nov., a radiation-resistant bacterium isolated from river water.</title>
        <authorList>
            <person name="Choi A."/>
        </authorList>
    </citation>
    <scope>NUCLEOTIDE SEQUENCE [LARGE SCALE GENOMIC DNA]</scope>
    <source>
        <strain evidence="2 3">SJW1-2</strain>
    </source>
</reference>
<dbReference type="CDD" id="cd19095">
    <property type="entry name" value="AKR_PA4992-like"/>
    <property type="match status" value="1"/>
</dbReference>
<name>A0A2K3UYU5_9DEIO</name>
<dbReference type="Pfam" id="PF00248">
    <property type="entry name" value="Aldo_ket_red"/>
    <property type="match status" value="1"/>
</dbReference>
<dbReference type="SUPFAM" id="SSF51430">
    <property type="entry name" value="NAD(P)-linked oxidoreductase"/>
    <property type="match status" value="1"/>
</dbReference>
<proteinExistence type="predicted"/>
<organism evidence="2 3">
    <name type="scientific">Deinococcus koreensis</name>
    <dbReference type="NCBI Taxonomy" id="2054903"/>
    <lineage>
        <taxon>Bacteria</taxon>
        <taxon>Thermotogati</taxon>
        <taxon>Deinococcota</taxon>
        <taxon>Deinococci</taxon>
        <taxon>Deinococcales</taxon>
        <taxon>Deinococcaceae</taxon>
        <taxon>Deinococcus</taxon>
    </lineage>
</organism>
<accession>A0A2K3UYU5</accession>
<evidence type="ECO:0000313" key="3">
    <source>
        <dbReference type="Proteomes" id="UP000236379"/>
    </source>
</evidence>
<dbReference type="AlphaFoldDB" id="A0A2K3UYU5"/>
<dbReference type="InterPro" id="IPR036812">
    <property type="entry name" value="NAD(P)_OxRdtase_dom_sf"/>
</dbReference>